<feature type="transmembrane region" description="Helical" evidence="5">
    <location>
        <begin position="114"/>
        <end position="133"/>
    </location>
</feature>
<comment type="caution">
    <text evidence="6">The sequence shown here is derived from an EMBL/GenBank/DDBJ whole genome shotgun (WGS) entry which is preliminary data.</text>
</comment>
<gene>
    <name evidence="6" type="ORF">JYU29_10810</name>
</gene>
<reference evidence="6 7" key="1">
    <citation type="submission" date="2021-03" db="EMBL/GenBank/DDBJ databases">
        <title>Tianweitania aestuarii sp. nov., isolated from a tidal flat.</title>
        <authorList>
            <person name="Park S."/>
            <person name="Yoon J.-H."/>
        </authorList>
    </citation>
    <scope>NUCLEOTIDE SEQUENCE [LARGE SCALE GENOMIC DNA]</scope>
    <source>
        <strain evidence="6 7">BSSL-BM11</strain>
    </source>
</reference>
<dbReference type="Proteomes" id="UP001297272">
    <property type="component" value="Unassembled WGS sequence"/>
</dbReference>
<accession>A0ABS5RVS9</accession>
<evidence type="ECO:0000256" key="1">
    <source>
        <dbReference type="ARBA" id="ARBA00004141"/>
    </source>
</evidence>
<dbReference type="InterPro" id="IPR032808">
    <property type="entry name" value="DoxX"/>
</dbReference>
<evidence type="ECO:0000313" key="7">
    <source>
        <dbReference type="Proteomes" id="UP001297272"/>
    </source>
</evidence>
<proteinExistence type="predicted"/>
<keyword evidence="3 5" id="KW-1133">Transmembrane helix</keyword>
<organism evidence="6 7">
    <name type="scientific">Tianweitania aestuarii</name>
    <dbReference type="NCBI Taxonomy" id="2814886"/>
    <lineage>
        <taxon>Bacteria</taxon>
        <taxon>Pseudomonadati</taxon>
        <taxon>Pseudomonadota</taxon>
        <taxon>Alphaproteobacteria</taxon>
        <taxon>Hyphomicrobiales</taxon>
        <taxon>Phyllobacteriaceae</taxon>
        <taxon>Tianweitania</taxon>
    </lineage>
</organism>
<keyword evidence="4 5" id="KW-0472">Membrane</keyword>
<name>A0ABS5RVS9_9HYPH</name>
<keyword evidence="7" id="KW-1185">Reference proteome</keyword>
<comment type="subcellular location">
    <subcellularLocation>
        <location evidence="1">Membrane</location>
        <topology evidence="1">Multi-pass membrane protein</topology>
    </subcellularLocation>
</comment>
<evidence type="ECO:0000313" key="6">
    <source>
        <dbReference type="EMBL" id="MBS9721176.1"/>
    </source>
</evidence>
<protein>
    <submittedName>
        <fullName evidence="6">DoxX family membrane protein</fullName>
    </submittedName>
</protein>
<evidence type="ECO:0000256" key="5">
    <source>
        <dbReference type="SAM" id="Phobius"/>
    </source>
</evidence>
<dbReference type="EMBL" id="JAFMNX010000002">
    <property type="protein sequence ID" value="MBS9721176.1"/>
    <property type="molecule type" value="Genomic_DNA"/>
</dbReference>
<feature type="transmembrane region" description="Helical" evidence="5">
    <location>
        <begin position="74"/>
        <end position="94"/>
    </location>
</feature>
<evidence type="ECO:0000256" key="4">
    <source>
        <dbReference type="ARBA" id="ARBA00023136"/>
    </source>
</evidence>
<dbReference type="Pfam" id="PF07681">
    <property type="entry name" value="DoxX"/>
    <property type="match status" value="1"/>
</dbReference>
<dbReference type="RefSeq" id="WP_213984799.1">
    <property type="nucleotide sequence ID" value="NZ_JAFMNX010000002.1"/>
</dbReference>
<evidence type="ECO:0000256" key="2">
    <source>
        <dbReference type="ARBA" id="ARBA00022692"/>
    </source>
</evidence>
<sequence length="156" mass="17039">MTIEIFIAFATRLSLVLLFLPFSALDKALNFGDATKQARQVTNNETLAKALILVGMFVEVVMSLGVLTGIADRLAAFILAGYCAVTAILFKQFWRKPDFRFLGPSKGKEMMWDFLKNFAVAGGFLLITFGTSARTVDDFFTAPLSSTHPYAIGAAP</sequence>
<feature type="transmembrane region" description="Helical" evidence="5">
    <location>
        <begin position="46"/>
        <end position="68"/>
    </location>
</feature>
<feature type="transmembrane region" description="Helical" evidence="5">
    <location>
        <begin position="6"/>
        <end position="25"/>
    </location>
</feature>
<evidence type="ECO:0000256" key="3">
    <source>
        <dbReference type="ARBA" id="ARBA00022989"/>
    </source>
</evidence>
<keyword evidence="2 5" id="KW-0812">Transmembrane</keyword>